<gene>
    <name evidence="1" type="ORF">GCM10010170_025630</name>
</gene>
<sequence length="133" mass="14845">MHGEPVNESSEWTRAQQEFFEAADHLTLAVDDGSDLTVDVGMVVVNGRVYVRAFGGRGSQWFRAAVRHRAGRITVRQETFAVRLAQADDDMAEAVDDGYRRRYAESSALVLSERVRQATLCIYPHEDRASGEG</sequence>
<dbReference type="InterPro" id="IPR016888">
    <property type="entry name" value="UCP028498"/>
</dbReference>
<accession>A0ABN3G0X2</accession>
<name>A0ABN3G0X2_9ACTN</name>
<evidence type="ECO:0000313" key="1">
    <source>
        <dbReference type="EMBL" id="GAA2341855.1"/>
    </source>
</evidence>
<keyword evidence="2" id="KW-1185">Reference proteome</keyword>
<evidence type="ECO:0000313" key="2">
    <source>
        <dbReference type="Proteomes" id="UP001501444"/>
    </source>
</evidence>
<dbReference type="Proteomes" id="UP001501444">
    <property type="component" value="Unassembled WGS sequence"/>
</dbReference>
<dbReference type="EMBL" id="BAAARV010000021">
    <property type="protein sequence ID" value="GAA2341855.1"/>
    <property type="molecule type" value="Genomic_DNA"/>
</dbReference>
<protein>
    <recommendedName>
        <fullName evidence="3">DUF2255 family protein</fullName>
    </recommendedName>
</protein>
<proteinExistence type="predicted"/>
<dbReference type="Pfam" id="PF10012">
    <property type="entry name" value="DUF2255"/>
    <property type="match status" value="1"/>
</dbReference>
<evidence type="ECO:0008006" key="3">
    <source>
        <dbReference type="Google" id="ProtNLM"/>
    </source>
</evidence>
<organism evidence="1 2">
    <name type="scientific">Dactylosporangium salmoneum</name>
    <dbReference type="NCBI Taxonomy" id="53361"/>
    <lineage>
        <taxon>Bacteria</taxon>
        <taxon>Bacillati</taxon>
        <taxon>Actinomycetota</taxon>
        <taxon>Actinomycetes</taxon>
        <taxon>Micromonosporales</taxon>
        <taxon>Micromonosporaceae</taxon>
        <taxon>Dactylosporangium</taxon>
    </lineage>
</organism>
<reference evidence="1 2" key="1">
    <citation type="journal article" date="2019" name="Int. J. Syst. Evol. Microbiol.">
        <title>The Global Catalogue of Microorganisms (GCM) 10K type strain sequencing project: providing services to taxonomists for standard genome sequencing and annotation.</title>
        <authorList>
            <consortium name="The Broad Institute Genomics Platform"/>
            <consortium name="The Broad Institute Genome Sequencing Center for Infectious Disease"/>
            <person name="Wu L."/>
            <person name="Ma J."/>
        </authorList>
    </citation>
    <scope>NUCLEOTIDE SEQUENCE [LARGE SCALE GENOMIC DNA]</scope>
    <source>
        <strain evidence="1 2">JCM 3272</strain>
    </source>
</reference>
<comment type="caution">
    <text evidence="1">The sequence shown here is derived from an EMBL/GenBank/DDBJ whole genome shotgun (WGS) entry which is preliminary data.</text>
</comment>